<gene>
    <name evidence="2" type="ORF">VNO77_43243</name>
</gene>
<feature type="compositionally biased region" description="Low complexity" evidence="1">
    <location>
        <begin position="119"/>
        <end position="140"/>
    </location>
</feature>
<dbReference type="EMBL" id="JAYMYQ010000011">
    <property type="protein sequence ID" value="KAK7305338.1"/>
    <property type="molecule type" value="Genomic_DNA"/>
</dbReference>
<feature type="region of interest" description="Disordered" evidence="1">
    <location>
        <begin position="112"/>
        <end position="164"/>
    </location>
</feature>
<proteinExistence type="predicted"/>
<keyword evidence="3" id="KW-1185">Reference proteome</keyword>
<evidence type="ECO:0000313" key="3">
    <source>
        <dbReference type="Proteomes" id="UP001367508"/>
    </source>
</evidence>
<dbReference type="Proteomes" id="UP001367508">
    <property type="component" value="Unassembled WGS sequence"/>
</dbReference>
<protein>
    <submittedName>
        <fullName evidence="2">Uncharacterized protein</fullName>
    </submittedName>
</protein>
<feature type="region of interest" description="Disordered" evidence="1">
    <location>
        <begin position="177"/>
        <end position="250"/>
    </location>
</feature>
<organism evidence="2 3">
    <name type="scientific">Canavalia gladiata</name>
    <name type="common">Sword bean</name>
    <name type="synonym">Dolichos gladiatus</name>
    <dbReference type="NCBI Taxonomy" id="3824"/>
    <lineage>
        <taxon>Eukaryota</taxon>
        <taxon>Viridiplantae</taxon>
        <taxon>Streptophyta</taxon>
        <taxon>Embryophyta</taxon>
        <taxon>Tracheophyta</taxon>
        <taxon>Spermatophyta</taxon>
        <taxon>Magnoliopsida</taxon>
        <taxon>eudicotyledons</taxon>
        <taxon>Gunneridae</taxon>
        <taxon>Pentapetalae</taxon>
        <taxon>rosids</taxon>
        <taxon>fabids</taxon>
        <taxon>Fabales</taxon>
        <taxon>Fabaceae</taxon>
        <taxon>Papilionoideae</taxon>
        <taxon>50 kb inversion clade</taxon>
        <taxon>NPAAA clade</taxon>
        <taxon>indigoferoid/millettioid clade</taxon>
        <taxon>Phaseoleae</taxon>
        <taxon>Canavalia</taxon>
    </lineage>
</organism>
<feature type="compositionally biased region" description="Basic residues" evidence="1">
    <location>
        <begin position="230"/>
        <end position="241"/>
    </location>
</feature>
<evidence type="ECO:0000256" key="1">
    <source>
        <dbReference type="SAM" id="MobiDB-lite"/>
    </source>
</evidence>
<name>A0AAN9JW46_CANGL</name>
<dbReference type="AlphaFoldDB" id="A0AAN9JW46"/>
<accession>A0AAN9JW46</accession>
<evidence type="ECO:0000313" key="2">
    <source>
        <dbReference type="EMBL" id="KAK7305338.1"/>
    </source>
</evidence>
<sequence length="250" mass="26607">MIVNFLTDKNALIVSVINPLEGMLAKWWNNNYKRVDLFKKLFHRSHIGGKVLYAKVLTQTTVQSGWKHMNIWLKNPKIHGPKHILILGPMLTTYATTIVRFWALTDGGPGSRSAEQVVGHAATHAGSSSGTARSTSGPAGVPSAAAEKTVGPTHVPSRPAEQSVGPADILLVAADQTVGPPDIPSTPAKQSVGPADVLPGAAGESEGPIHDEMEISQSQPPPPEVESPKKHQHFGRPKLPIKKPSVAHST</sequence>
<reference evidence="2 3" key="1">
    <citation type="submission" date="2024-01" db="EMBL/GenBank/DDBJ databases">
        <title>The genomes of 5 underutilized Papilionoideae crops provide insights into root nodulation and disease resistanc.</title>
        <authorList>
            <person name="Jiang F."/>
        </authorList>
    </citation>
    <scope>NUCLEOTIDE SEQUENCE [LARGE SCALE GENOMIC DNA]</scope>
    <source>
        <strain evidence="2">LVBAO_FW01</strain>
        <tissue evidence="2">Leaves</tissue>
    </source>
</reference>
<comment type="caution">
    <text evidence="2">The sequence shown here is derived from an EMBL/GenBank/DDBJ whole genome shotgun (WGS) entry which is preliminary data.</text>
</comment>